<keyword evidence="4" id="KW-1185">Reference proteome</keyword>
<feature type="compositionally biased region" description="Basic and acidic residues" evidence="1">
    <location>
        <begin position="476"/>
        <end position="495"/>
    </location>
</feature>
<dbReference type="AlphaFoldDB" id="A9EZD7"/>
<dbReference type="InterPro" id="IPR017847">
    <property type="entry name" value="T6SS_RhsGE_Vgr_subset"/>
</dbReference>
<dbReference type="RefSeq" id="WP_012240064.1">
    <property type="nucleotide sequence ID" value="NC_010162.1"/>
</dbReference>
<dbReference type="BioCyc" id="SCEL448385:SCE_RS38215-MONOMER"/>
<dbReference type="OrthoDB" id="5481456at2"/>
<dbReference type="HOGENOM" id="CLU_004121_3_0_7"/>
<dbReference type="InterPro" id="IPR006533">
    <property type="entry name" value="T6SS_Vgr_RhsGE"/>
</dbReference>
<proteinExistence type="predicted"/>
<dbReference type="SUPFAM" id="SSF69255">
    <property type="entry name" value="gp5 N-terminal domain-like"/>
    <property type="match status" value="1"/>
</dbReference>
<feature type="domain" description="Gp5/Type VI secretion system Vgr C-terminal trimerisation" evidence="2">
    <location>
        <begin position="456"/>
        <end position="559"/>
    </location>
</feature>
<protein>
    <submittedName>
        <fullName evidence="3">Rhs element Vgr protein</fullName>
    </submittedName>
</protein>
<dbReference type="Pfam" id="PF22178">
    <property type="entry name" value="Gp5_trimer_C"/>
    <property type="match status" value="1"/>
</dbReference>
<dbReference type="STRING" id="448385.sce7456"/>
<gene>
    <name evidence="3" type="ordered locus">sce7456</name>
</gene>
<dbReference type="EMBL" id="AM746676">
    <property type="protein sequence ID" value="CAN97625.1"/>
    <property type="molecule type" value="Genomic_DNA"/>
</dbReference>
<reference evidence="3 4" key="1">
    <citation type="journal article" date="2007" name="Nat. Biotechnol.">
        <title>Complete genome sequence of the myxobacterium Sorangium cellulosum.</title>
        <authorList>
            <person name="Schneiker S."/>
            <person name="Perlova O."/>
            <person name="Kaiser O."/>
            <person name="Gerth K."/>
            <person name="Alici A."/>
            <person name="Altmeyer M.O."/>
            <person name="Bartels D."/>
            <person name="Bekel T."/>
            <person name="Beyer S."/>
            <person name="Bode E."/>
            <person name="Bode H.B."/>
            <person name="Bolten C.J."/>
            <person name="Choudhuri J.V."/>
            <person name="Doss S."/>
            <person name="Elnakady Y.A."/>
            <person name="Frank B."/>
            <person name="Gaigalat L."/>
            <person name="Goesmann A."/>
            <person name="Groeger C."/>
            <person name="Gross F."/>
            <person name="Jelsbak L."/>
            <person name="Jelsbak L."/>
            <person name="Kalinowski J."/>
            <person name="Kegler C."/>
            <person name="Knauber T."/>
            <person name="Konietzny S."/>
            <person name="Kopp M."/>
            <person name="Krause L."/>
            <person name="Krug D."/>
            <person name="Linke B."/>
            <person name="Mahmud T."/>
            <person name="Martinez-Arias R."/>
            <person name="McHardy A.C."/>
            <person name="Merai M."/>
            <person name="Meyer F."/>
            <person name="Mormann S."/>
            <person name="Munoz-Dorado J."/>
            <person name="Perez J."/>
            <person name="Pradella S."/>
            <person name="Rachid S."/>
            <person name="Raddatz G."/>
            <person name="Rosenau F."/>
            <person name="Rueckert C."/>
            <person name="Sasse F."/>
            <person name="Scharfe M."/>
            <person name="Schuster S.C."/>
            <person name="Suen G."/>
            <person name="Treuner-Lange A."/>
            <person name="Velicer G.J."/>
            <person name="Vorholter F.-J."/>
            <person name="Weissman K.J."/>
            <person name="Welch R.D."/>
            <person name="Wenzel S.C."/>
            <person name="Whitworth D.E."/>
            <person name="Wilhelm S."/>
            <person name="Wittmann C."/>
            <person name="Bloecker H."/>
            <person name="Puehler A."/>
            <person name="Mueller R."/>
        </authorList>
    </citation>
    <scope>NUCLEOTIDE SEQUENCE [LARGE SCALE GENOMIC DNA]</scope>
    <source>
        <strain evidence="4">So ce56</strain>
    </source>
</reference>
<organism evidence="3 4">
    <name type="scientific">Sorangium cellulosum (strain So ce56)</name>
    <name type="common">Polyangium cellulosum (strain So ce56)</name>
    <dbReference type="NCBI Taxonomy" id="448385"/>
    <lineage>
        <taxon>Bacteria</taxon>
        <taxon>Pseudomonadati</taxon>
        <taxon>Myxococcota</taxon>
        <taxon>Polyangia</taxon>
        <taxon>Polyangiales</taxon>
        <taxon>Polyangiaceae</taxon>
        <taxon>Sorangium</taxon>
    </lineage>
</organism>
<dbReference type="Gene3D" id="4.10.220.110">
    <property type="match status" value="1"/>
</dbReference>
<dbReference type="SMR" id="A9EZD7"/>
<dbReference type="NCBIfam" id="TIGR01646">
    <property type="entry name" value="vgr_GE"/>
    <property type="match status" value="1"/>
</dbReference>
<dbReference type="Gene3D" id="2.40.50.230">
    <property type="entry name" value="Gp5 N-terminal domain"/>
    <property type="match status" value="1"/>
</dbReference>
<dbReference type="NCBIfam" id="TIGR03361">
    <property type="entry name" value="VI_Rhs_Vgr"/>
    <property type="match status" value="1"/>
</dbReference>
<dbReference type="Pfam" id="PF05954">
    <property type="entry name" value="Phage_GPD"/>
    <property type="match status" value="1"/>
</dbReference>
<dbReference type="Proteomes" id="UP000002139">
    <property type="component" value="Chromosome"/>
</dbReference>
<dbReference type="SUPFAM" id="SSF69349">
    <property type="entry name" value="Phage fibre proteins"/>
    <property type="match status" value="1"/>
</dbReference>
<sequence>MSERPILLEIPGVDAELRVHACQVEERACAPTVAHARCAAFVGGEPAELAALDLIGRAATLTLRFHGVERRFALAVEAVEERDAHARVTLASPVARLDGTRDYRVFVDESATEIAARVLGDHGVRLDLRARRAAAKRPHCAQVFESDLGFCARLLAEEGMSWFPDEGDPALLHVADAPETFLDTGAAIPWRDEAGLVPGRALYAARVRRRVAVEKVALKAYDFTRPMLDLSGASGEGALEWYEVPGGLDDPGAGRELAAIRLAERRAGATSLEGEATAPELRAGEIVEVTDPPEELGDARWLVLAVVHEARAQGGPEELAYRARFEAVPARDGFRPARRAPEPRGGAGTAVVTGPPGKEIALDEHGRSRLRLRWDRQGTCETCDTCETSDNRSSGFARVTQPQLSGAMLNPRVGWEELVGFSDRGGEIPVILGRLYNAVQAPPAALPAKKVETRLGTRATPGGSGGSGVGISDEAGNERLGLDTSGDYRERTENDKRTEIAGRSERVVGGARTVEVKERRVEKVAGALSLEVGGERKVAVDSNYGLKAASEAITVGGARVIRAGGDYLTVTPSFVRMVGGAKQEVGVEHQSVFAKGASTLLVGGSVSTTAGPSESVGVAGAAIVKVSGAQTIDAGSYGLTVRGLYAESFGSRSVAAGGDVAESFGKVTTTSRGAADIAGAEIAVEAAAKLTIKAQGVTITMTPGSITISGKLEGPTSSVEEGVHHYG</sequence>
<dbReference type="Gene3D" id="2.30.110.50">
    <property type="match status" value="1"/>
</dbReference>
<dbReference type="Gene3D" id="3.55.50.10">
    <property type="entry name" value="Baseplate protein-like domains"/>
    <property type="match status" value="1"/>
</dbReference>
<name>A9EZD7_SORC5</name>
<feature type="region of interest" description="Disordered" evidence="1">
    <location>
        <begin position="456"/>
        <end position="495"/>
    </location>
</feature>
<dbReference type="eggNOG" id="COG3501">
    <property type="taxonomic scope" value="Bacteria"/>
</dbReference>
<evidence type="ECO:0000256" key="1">
    <source>
        <dbReference type="SAM" id="MobiDB-lite"/>
    </source>
</evidence>
<dbReference type="KEGG" id="scl:sce7456"/>
<dbReference type="InterPro" id="IPR037026">
    <property type="entry name" value="Vgr_OB-fold_dom_sf"/>
</dbReference>
<dbReference type="SUPFAM" id="SSF69279">
    <property type="entry name" value="Phage tail proteins"/>
    <property type="match status" value="2"/>
</dbReference>
<evidence type="ECO:0000313" key="4">
    <source>
        <dbReference type="Proteomes" id="UP000002139"/>
    </source>
</evidence>
<feature type="region of interest" description="Disordered" evidence="1">
    <location>
        <begin position="335"/>
        <end position="357"/>
    </location>
</feature>
<evidence type="ECO:0000313" key="3">
    <source>
        <dbReference type="EMBL" id="CAN97625.1"/>
    </source>
</evidence>
<evidence type="ECO:0000259" key="2">
    <source>
        <dbReference type="Pfam" id="PF22178"/>
    </source>
</evidence>
<dbReference type="InterPro" id="IPR054030">
    <property type="entry name" value="Gp5_Vgr_C"/>
</dbReference>
<accession>A9EZD7</accession>